<accession>A0A3D8PM21</accession>
<evidence type="ECO:0000256" key="2">
    <source>
        <dbReference type="ARBA" id="ARBA00022692"/>
    </source>
</evidence>
<protein>
    <recommendedName>
        <fullName evidence="6">DUF1232 domain-containing protein</fullName>
    </recommendedName>
</protein>
<feature type="domain" description="DUF1232" evidence="6">
    <location>
        <begin position="36"/>
        <end position="70"/>
    </location>
</feature>
<evidence type="ECO:0000256" key="5">
    <source>
        <dbReference type="SAM" id="Phobius"/>
    </source>
</evidence>
<sequence>MKRFISRIGFLFKFHKSIPFMKDFFLSKEINNANKLLFIIVILGYIVLPLDIIPDFLLGFGVVDDVTIAILIMQLMVKVAPNSLKRKHQFLNDLK</sequence>
<proteinExistence type="predicted"/>
<dbReference type="GO" id="GO:0012505">
    <property type="term" value="C:endomembrane system"/>
    <property type="evidence" value="ECO:0007669"/>
    <property type="project" value="UniProtKB-SubCell"/>
</dbReference>
<evidence type="ECO:0000313" key="8">
    <source>
        <dbReference type="Proteomes" id="UP000257143"/>
    </source>
</evidence>
<evidence type="ECO:0000313" key="7">
    <source>
        <dbReference type="EMBL" id="RDW17153.1"/>
    </source>
</evidence>
<dbReference type="EMBL" id="PIOC01000021">
    <property type="protein sequence ID" value="RDW17153.1"/>
    <property type="molecule type" value="Genomic_DNA"/>
</dbReference>
<evidence type="ECO:0000259" key="6">
    <source>
        <dbReference type="Pfam" id="PF06803"/>
    </source>
</evidence>
<reference evidence="8" key="1">
    <citation type="submission" date="2017-11" db="EMBL/GenBank/DDBJ databases">
        <authorList>
            <person name="Zhu W."/>
        </authorList>
    </citation>
    <scope>NUCLEOTIDE SEQUENCE [LARGE SCALE GENOMIC DNA]</scope>
    <source>
        <strain evidence="8">CAU 1183</strain>
    </source>
</reference>
<keyword evidence="8" id="KW-1185">Reference proteome</keyword>
<comment type="subcellular location">
    <subcellularLocation>
        <location evidence="1">Endomembrane system</location>
        <topology evidence="1">Multi-pass membrane protein</topology>
    </subcellularLocation>
</comment>
<gene>
    <name evidence="7" type="ORF">CWR48_14610</name>
</gene>
<dbReference type="OrthoDB" id="9793277at2"/>
<organism evidence="7 8">
    <name type="scientific">Oceanobacillus arenosus</name>
    <dbReference type="NCBI Taxonomy" id="1229153"/>
    <lineage>
        <taxon>Bacteria</taxon>
        <taxon>Bacillati</taxon>
        <taxon>Bacillota</taxon>
        <taxon>Bacilli</taxon>
        <taxon>Bacillales</taxon>
        <taxon>Bacillaceae</taxon>
        <taxon>Oceanobacillus</taxon>
    </lineage>
</organism>
<keyword evidence="2 5" id="KW-0812">Transmembrane</keyword>
<dbReference type="AlphaFoldDB" id="A0A3D8PM21"/>
<comment type="caution">
    <text evidence="7">The sequence shown here is derived from an EMBL/GenBank/DDBJ whole genome shotgun (WGS) entry which is preliminary data.</text>
</comment>
<dbReference type="InterPro" id="IPR010652">
    <property type="entry name" value="DUF1232"/>
</dbReference>
<dbReference type="Proteomes" id="UP000257143">
    <property type="component" value="Unassembled WGS sequence"/>
</dbReference>
<evidence type="ECO:0000256" key="4">
    <source>
        <dbReference type="ARBA" id="ARBA00023136"/>
    </source>
</evidence>
<evidence type="ECO:0000256" key="3">
    <source>
        <dbReference type="ARBA" id="ARBA00022989"/>
    </source>
</evidence>
<keyword evidence="4 5" id="KW-0472">Membrane</keyword>
<dbReference type="RefSeq" id="WP_115774075.1">
    <property type="nucleotide sequence ID" value="NZ_PIOC01000021.1"/>
</dbReference>
<evidence type="ECO:0000256" key="1">
    <source>
        <dbReference type="ARBA" id="ARBA00004127"/>
    </source>
</evidence>
<feature type="transmembrane region" description="Helical" evidence="5">
    <location>
        <begin position="56"/>
        <end position="77"/>
    </location>
</feature>
<keyword evidence="3 5" id="KW-1133">Transmembrane helix</keyword>
<feature type="transmembrane region" description="Helical" evidence="5">
    <location>
        <begin position="32"/>
        <end position="50"/>
    </location>
</feature>
<name>A0A3D8PM21_9BACI</name>
<dbReference type="Pfam" id="PF06803">
    <property type="entry name" value="DUF1232"/>
    <property type="match status" value="1"/>
</dbReference>